<sequence length="90" mass="9310">MSSSTSSNPRVTGTGDGTRPTTSGGVDNIGGAESFTARKTKAGEDVAGPAPRERMQDSKKDVEGTKHDDSAPFGLTEDLTPETNRDPGKS</sequence>
<proteinExistence type="predicted"/>
<evidence type="ECO:0000313" key="3">
    <source>
        <dbReference type="Proteomes" id="UP000524450"/>
    </source>
</evidence>
<accession>A0A840FHB1</accession>
<feature type="compositionally biased region" description="Basic and acidic residues" evidence="1">
    <location>
        <begin position="51"/>
        <end position="70"/>
    </location>
</feature>
<comment type="caution">
    <text evidence="2">The sequence shown here is derived from an EMBL/GenBank/DDBJ whole genome shotgun (WGS) entry which is preliminary data.</text>
</comment>
<evidence type="ECO:0000313" key="2">
    <source>
        <dbReference type="EMBL" id="MBB4219874.1"/>
    </source>
</evidence>
<organism evidence="2 3">
    <name type="scientific">Variovorax guangxiensis</name>
    <dbReference type="NCBI Taxonomy" id="1775474"/>
    <lineage>
        <taxon>Bacteria</taxon>
        <taxon>Pseudomonadati</taxon>
        <taxon>Pseudomonadota</taxon>
        <taxon>Betaproteobacteria</taxon>
        <taxon>Burkholderiales</taxon>
        <taxon>Comamonadaceae</taxon>
        <taxon>Variovorax</taxon>
    </lineage>
</organism>
<dbReference type="EMBL" id="JACIFZ010000001">
    <property type="protein sequence ID" value="MBB4219874.1"/>
    <property type="molecule type" value="Genomic_DNA"/>
</dbReference>
<dbReference type="RefSeq" id="WP_221297374.1">
    <property type="nucleotide sequence ID" value="NZ_JACIFZ010000001.1"/>
</dbReference>
<dbReference type="AlphaFoldDB" id="A0A840FHB1"/>
<dbReference type="Proteomes" id="UP000524450">
    <property type="component" value="Unassembled WGS sequence"/>
</dbReference>
<reference evidence="2 3" key="1">
    <citation type="submission" date="2020-08" db="EMBL/GenBank/DDBJ databases">
        <title>Genomic Encyclopedia of Type Strains, Phase IV (KMG-V): Genome sequencing to study the core and pangenomes of soil and plant-associated prokaryotes.</title>
        <authorList>
            <person name="Whitman W."/>
        </authorList>
    </citation>
    <scope>NUCLEOTIDE SEQUENCE [LARGE SCALE GENOMIC DNA]</scope>
    <source>
        <strain evidence="2 3">34/80</strain>
    </source>
</reference>
<feature type="region of interest" description="Disordered" evidence="1">
    <location>
        <begin position="1"/>
        <end position="90"/>
    </location>
</feature>
<feature type="compositionally biased region" description="Polar residues" evidence="1">
    <location>
        <begin position="1"/>
        <end position="11"/>
    </location>
</feature>
<evidence type="ECO:0000256" key="1">
    <source>
        <dbReference type="SAM" id="MobiDB-lite"/>
    </source>
</evidence>
<gene>
    <name evidence="2" type="ORF">GGD71_000621</name>
</gene>
<protein>
    <submittedName>
        <fullName evidence="2">Uncharacterized protein</fullName>
    </submittedName>
</protein>
<name>A0A840FHB1_9BURK</name>